<dbReference type="AlphaFoldDB" id="A0A6S7H0S8"/>
<organism evidence="1 2">
    <name type="scientific">Paramuricea clavata</name>
    <name type="common">Red gorgonian</name>
    <name type="synonym">Violescent sea-whip</name>
    <dbReference type="NCBI Taxonomy" id="317549"/>
    <lineage>
        <taxon>Eukaryota</taxon>
        <taxon>Metazoa</taxon>
        <taxon>Cnidaria</taxon>
        <taxon>Anthozoa</taxon>
        <taxon>Octocorallia</taxon>
        <taxon>Malacalcyonacea</taxon>
        <taxon>Plexauridae</taxon>
        <taxon>Paramuricea</taxon>
    </lineage>
</organism>
<evidence type="ECO:0000313" key="2">
    <source>
        <dbReference type="Proteomes" id="UP001152795"/>
    </source>
</evidence>
<sequence length="88" mass="10071">MKFACGIVLLVVIYTTTARFVPFEDVRDVETEDFVKAGERFLELLQKKISEQDARFKKIEEILNTTTLSYGSKLNPGLVKISRQEINS</sequence>
<dbReference type="EMBL" id="CACRXK020001781">
    <property type="protein sequence ID" value="CAB3991057.1"/>
    <property type="molecule type" value="Genomic_DNA"/>
</dbReference>
<protein>
    <submittedName>
        <fullName evidence="1">Uncharacterized protein</fullName>
    </submittedName>
</protein>
<name>A0A6S7H0S8_PARCT</name>
<accession>A0A6S7H0S8</accession>
<comment type="caution">
    <text evidence="1">The sequence shown here is derived from an EMBL/GenBank/DDBJ whole genome shotgun (WGS) entry which is preliminary data.</text>
</comment>
<keyword evidence="2" id="KW-1185">Reference proteome</keyword>
<dbReference type="Proteomes" id="UP001152795">
    <property type="component" value="Unassembled WGS sequence"/>
</dbReference>
<evidence type="ECO:0000313" key="1">
    <source>
        <dbReference type="EMBL" id="CAB3991057.1"/>
    </source>
</evidence>
<reference evidence="1" key="1">
    <citation type="submission" date="2020-04" db="EMBL/GenBank/DDBJ databases">
        <authorList>
            <person name="Alioto T."/>
            <person name="Alioto T."/>
            <person name="Gomez Garrido J."/>
        </authorList>
    </citation>
    <scope>NUCLEOTIDE SEQUENCE</scope>
    <source>
        <strain evidence="1">A484AB</strain>
    </source>
</reference>
<proteinExistence type="predicted"/>
<gene>
    <name evidence="1" type="ORF">PACLA_8A018628</name>
</gene>